<dbReference type="PANTHER" id="PTHR43740">
    <property type="entry name" value="LEUCYL-TRNA SYNTHETASE"/>
    <property type="match status" value="1"/>
</dbReference>
<dbReference type="InterPro" id="IPR014729">
    <property type="entry name" value="Rossmann-like_a/b/a_fold"/>
</dbReference>
<dbReference type="PANTHER" id="PTHR43740:SF2">
    <property type="entry name" value="LEUCINE--TRNA LIGASE, MITOCHONDRIAL"/>
    <property type="match status" value="1"/>
</dbReference>
<dbReference type="InterPro" id="IPR009080">
    <property type="entry name" value="tRNAsynth_Ia_anticodon-bd"/>
</dbReference>
<evidence type="ECO:0000256" key="6">
    <source>
        <dbReference type="ARBA" id="ARBA00022917"/>
    </source>
</evidence>
<keyword evidence="16" id="KW-1185">Reference proteome</keyword>
<dbReference type="Gene3D" id="1.10.730.10">
    <property type="entry name" value="Isoleucyl-tRNA Synthetase, Domain 1"/>
    <property type="match status" value="1"/>
</dbReference>
<feature type="domain" description="Methionyl/Valyl/Leucyl/Isoleucyl-tRNA synthetase anticodon-binding" evidence="12">
    <location>
        <begin position="667"/>
        <end position="793"/>
    </location>
</feature>
<dbReference type="Pfam" id="PF08264">
    <property type="entry name" value="Anticodon_1"/>
    <property type="match status" value="1"/>
</dbReference>
<evidence type="ECO:0000256" key="7">
    <source>
        <dbReference type="ARBA" id="ARBA00023146"/>
    </source>
</evidence>
<dbReference type="CDD" id="cd07958">
    <property type="entry name" value="Anticodon_Ia_Leu_BEm"/>
    <property type="match status" value="1"/>
</dbReference>
<dbReference type="HAMAP" id="MF_00049_B">
    <property type="entry name" value="Leu_tRNA_synth_B"/>
    <property type="match status" value="1"/>
</dbReference>
<dbReference type="Gene3D" id="3.10.20.590">
    <property type="match status" value="1"/>
</dbReference>
<dbReference type="GO" id="GO:0002161">
    <property type="term" value="F:aminoacyl-tRNA deacylase activity"/>
    <property type="evidence" value="ECO:0007669"/>
    <property type="project" value="InterPro"/>
</dbReference>
<dbReference type="Proteomes" id="UP000324194">
    <property type="component" value="Chromosome 1"/>
</dbReference>
<dbReference type="GO" id="GO:0004823">
    <property type="term" value="F:leucine-tRNA ligase activity"/>
    <property type="evidence" value="ECO:0007669"/>
    <property type="project" value="UniProtKB-UniRule"/>
</dbReference>
<evidence type="ECO:0000259" key="13">
    <source>
        <dbReference type="Pfam" id="PF09334"/>
    </source>
</evidence>
<feature type="domain" description="Leucyl-tRNA synthetase editing" evidence="14">
    <location>
        <begin position="221"/>
        <end position="403"/>
    </location>
</feature>
<dbReference type="NCBIfam" id="TIGR00396">
    <property type="entry name" value="leuS_bact"/>
    <property type="match status" value="1"/>
</dbReference>
<dbReference type="Pfam" id="PF00133">
    <property type="entry name" value="tRNA-synt_1"/>
    <property type="match status" value="1"/>
</dbReference>
<comment type="similarity">
    <text evidence="1 9 10">Belongs to the class-I aminoacyl-tRNA synthetase family.</text>
</comment>
<dbReference type="SUPFAM" id="SSF47323">
    <property type="entry name" value="Anticodon-binding domain of a subclass of class I aminoacyl-tRNA synthetases"/>
    <property type="match status" value="1"/>
</dbReference>
<dbReference type="SUPFAM" id="SSF52374">
    <property type="entry name" value="Nucleotidylyl transferase"/>
    <property type="match status" value="1"/>
</dbReference>
<protein>
    <recommendedName>
        <fullName evidence="9">Leucine--tRNA ligase</fullName>
        <ecNumber evidence="9">6.1.1.4</ecNumber>
    </recommendedName>
    <alternativeName>
        <fullName evidence="9">Leucyl-tRNA synthetase</fullName>
        <shortName evidence="9">LeuRS</shortName>
    </alternativeName>
</protein>
<evidence type="ECO:0000256" key="1">
    <source>
        <dbReference type="ARBA" id="ARBA00005594"/>
    </source>
</evidence>
<comment type="catalytic activity">
    <reaction evidence="8 9">
        <text>tRNA(Leu) + L-leucine + ATP = L-leucyl-tRNA(Leu) + AMP + diphosphate</text>
        <dbReference type="Rhea" id="RHEA:11688"/>
        <dbReference type="Rhea" id="RHEA-COMP:9613"/>
        <dbReference type="Rhea" id="RHEA-COMP:9622"/>
        <dbReference type="ChEBI" id="CHEBI:30616"/>
        <dbReference type="ChEBI" id="CHEBI:33019"/>
        <dbReference type="ChEBI" id="CHEBI:57427"/>
        <dbReference type="ChEBI" id="CHEBI:78442"/>
        <dbReference type="ChEBI" id="CHEBI:78494"/>
        <dbReference type="ChEBI" id="CHEBI:456215"/>
        <dbReference type="EC" id="6.1.1.4"/>
    </reaction>
</comment>
<dbReference type="CDD" id="cd00812">
    <property type="entry name" value="LeuRS_core"/>
    <property type="match status" value="1"/>
</dbReference>
<evidence type="ECO:0000256" key="10">
    <source>
        <dbReference type="RuleBase" id="RU363035"/>
    </source>
</evidence>
<keyword evidence="4 9" id="KW-0547">Nucleotide-binding</keyword>
<keyword evidence="7 9" id="KW-0030">Aminoacyl-tRNA synthetase</keyword>
<evidence type="ECO:0000259" key="11">
    <source>
        <dbReference type="Pfam" id="PF00133"/>
    </source>
</evidence>
<dbReference type="PRINTS" id="PR00985">
    <property type="entry name" value="TRNASYNTHLEU"/>
</dbReference>
<dbReference type="PROSITE" id="PS00178">
    <property type="entry name" value="AA_TRNA_LIGASE_I"/>
    <property type="match status" value="1"/>
</dbReference>
<dbReference type="FunFam" id="3.40.50.620:FF:000395">
    <property type="entry name" value="Leucine--tRNA ligase"/>
    <property type="match status" value="1"/>
</dbReference>
<evidence type="ECO:0000256" key="9">
    <source>
        <dbReference type="HAMAP-Rule" id="MF_00049"/>
    </source>
</evidence>
<accession>A0A5E4PIJ5</accession>
<evidence type="ECO:0000259" key="12">
    <source>
        <dbReference type="Pfam" id="PF08264"/>
    </source>
</evidence>
<evidence type="ECO:0000256" key="5">
    <source>
        <dbReference type="ARBA" id="ARBA00022840"/>
    </source>
</evidence>
<dbReference type="InterPro" id="IPR013155">
    <property type="entry name" value="M/V/L/I-tRNA-synth_anticd-bd"/>
</dbReference>
<evidence type="ECO:0000259" key="14">
    <source>
        <dbReference type="Pfam" id="PF13603"/>
    </source>
</evidence>
<evidence type="ECO:0000256" key="4">
    <source>
        <dbReference type="ARBA" id="ARBA00022741"/>
    </source>
</evidence>
<feature type="domain" description="Aminoacyl-tRNA synthetase class Ia" evidence="11">
    <location>
        <begin position="416"/>
        <end position="614"/>
    </location>
</feature>
<dbReference type="Pfam" id="PF13603">
    <property type="entry name" value="tRNA-synt_1_2"/>
    <property type="match status" value="1"/>
</dbReference>
<feature type="domain" description="Methionyl/Leucyl tRNA synthetase" evidence="13">
    <location>
        <begin position="39"/>
        <end position="171"/>
    </location>
</feature>
<keyword evidence="5 9" id="KW-0067">ATP-binding</keyword>
<keyword evidence="2 9" id="KW-0963">Cytoplasm</keyword>
<dbReference type="RefSeq" id="WP_148339466.1">
    <property type="nucleotide sequence ID" value="NZ_LR699119.1"/>
</dbReference>
<feature type="short sequence motif" description="'HIGH' region" evidence="9">
    <location>
        <begin position="42"/>
        <end position="52"/>
    </location>
</feature>
<keyword evidence="3 9" id="KW-0436">Ligase</keyword>
<reference evidence="15 16" key="1">
    <citation type="submission" date="2019-08" db="EMBL/GenBank/DDBJ databases">
        <authorList>
            <person name="Guy L."/>
        </authorList>
    </citation>
    <scope>NUCLEOTIDE SEQUENCE [LARGE SCALE GENOMIC DNA]</scope>
    <source>
        <strain evidence="15 16">SGT-108</strain>
    </source>
</reference>
<gene>
    <name evidence="9 15" type="primary">leuS</name>
    <name evidence="15" type="ORF">AQUSIP_15390</name>
</gene>
<dbReference type="InterPro" id="IPR009008">
    <property type="entry name" value="Val/Leu/Ile-tRNA-synth_edit"/>
</dbReference>
<dbReference type="AlphaFoldDB" id="A0A5E4PIJ5"/>
<dbReference type="Gene3D" id="3.40.50.620">
    <property type="entry name" value="HUPs"/>
    <property type="match status" value="2"/>
</dbReference>
<dbReference type="FunFam" id="3.90.740.10:FF:000012">
    <property type="entry name" value="Leucine--tRNA ligase"/>
    <property type="match status" value="1"/>
</dbReference>
<dbReference type="SUPFAM" id="SSF50677">
    <property type="entry name" value="ValRS/IleRS/LeuRS editing domain"/>
    <property type="match status" value="1"/>
</dbReference>
<dbReference type="GO" id="GO:0006429">
    <property type="term" value="P:leucyl-tRNA aminoacylation"/>
    <property type="evidence" value="ECO:0007669"/>
    <property type="project" value="UniProtKB-UniRule"/>
</dbReference>
<feature type="binding site" evidence="9">
    <location>
        <position position="578"/>
    </location>
    <ligand>
        <name>ATP</name>
        <dbReference type="ChEBI" id="CHEBI:30616"/>
    </ligand>
</feature>
<dbReference type="Gene3D" id="3.90.740.10">
    <property type="entry name" value="Valyl/Leucyl/Isoleucyl-tRNA synthetase, editing domain"/>
    <property type="match status" value="1"/>
</dbReference>
<dbReference type="FunFam" id="3.40.50.620:FF:000056">
    <property type="entry name" value="Leucine--tRNA ligase"/>
    <property type="match status" value="1"/>
</dbReference>
<keyword evidence="6 9" id="KW-0648">Protein biosynthesis</keyword>
<dbReference type="InterPro" id="IPR001412">
    <property type="entry name" value="aa-tRNA-synth_I_CS"/>
</dbReference>
<dbReference type="InterPro" id="IPR025709">
    <property type="entry name" value="Leu_tRNA-synth_edit"/>
</dbReference>
<evidence type="ECO:0000256" key="2">
    <source>
        <dbReference type="ARBA" id="ARBA00022490"/>
    </source>
</evidence>
<dbReference type="GO" id="GO:0005829">
    <property type="term" value="C:cytosol"/>
    <property type="evidence" value="ECO:0007669"/>
    <property type="project" value="TreeGrafter"/>
</dbReference>
<evidence type="ECO:0000313" key="16">
    <source>
        <dbReference type="Proteomes" id="UP000324194"/>
    </source>
</evidence>
<dbReference type="EMBL" id="LR699119">
    <property type="protein sequence ID" value="VVC76233.1"/>
    <property type="molecule type" value="Genomic_DNA"/>
</dbReference>
<dbReference type="OrthoDB" id="9810365at2"/>
<proteinExistence type="inferred from homology"/>
<dbReference type="InterPro" id="IPR002302">
    <property type="entry name" value="Leu-tRNA-ligase"/>
</dbReference>
<dbReference type="KEGG" id="asip:AQUSIP_15390"/>
<organism evidence="15 16">
    <name type="scientific">Aquicella siphonis</name>
    <dbReference type="NCBI Taxonomy" id="254247"/>
    <lineage>
        <taxon>Bacteria</taxon>
        <taxon>Pseudomonadati</taxon>
        <taxon>Pseudomonadota</taxon>
        <taxon>Gammaproteobacteria</taxon>
        <taxon>Legionellales</taxon>
        <taxon>Coxiellaceae</taxon>
        <taxon>Aquicella</taxon>
    </lineage>
</organism>
<dbReference type="GO" id="GO:0005524">
    <property type="term" value="F:ATP binding"/>
    <property type="evidence" value="ECO:0007669"/>
    <property type="project" value="UniProtKB-UniRule"/>
</dbReference>
<dbReference type="InterPro" id="IPR015413">
    <property type="entry name" value="Methionyl/Leucyl_tRNA_Synth"/>
</dbReference>
<feature type="short sequence motif" description="'KMSKS' region" evidence="9">
    <location>
        <begin position="575"/>
        <end position="579"/>
    </location>
</feature>
<comment type="subcellular location">
    <subcellularLocation>
        <location evidence="9">Cytoplasm</location>
    </subcellularLocation>
</comment>
<evidence type="ECO:0000256" key="3">
    <source>
        <dbReference type="ARBA" id="ARBA00022598"/>
    </source>
</evidence>
<dbReference type="EC" id="6.1.1.4" evidence="9"/>
<dbReference type="Pfam" id="PF09334">
    <property type="entry name" value="tRNA-synt_1g"/>
    <property type="match status" value="1"/>
</dbReference>
<dbReference type="InterPro" id="IPR002300">
    <property type="entry name" value="aa-tRNA-synth_Ia"/>
</dbReference>
<name>A0A5E4PIJ5_9COXI</name>
<dbReference type="FunFam" id="1.10.730.10:FF:000002">
    <property type="entry name" value="Leucine--tRNA ligase"/>
    <property type="match status" value="1"/>
</dbReference>
<sequence length="830" mass="95584">MEEQYKPQEIETNAQRYWHEKNCFQVVEDVNREKFYCLSMFPYPSGSLHMGHVRNYTIGDVIARYQYMLGKNVLQPMGWDAFGLPAENAAIKNNIPPAAWTRQNIQHIRGQMMRIGFAYDWSREITTCDPEYYRWEQWFFLRLFKKGLVYKKNAEVNWDPEDQTVLANEQVVNGRGWRSGALVERREIPQWFLKITAYAEELLRDLDKLEHWPQQVKTMQRNWIGRSEGVEITFPVSGQDPIRIYTTRPDTLYGVTYIAVAPQHPLTRRLAEHNPALKLFMEECRNIKVAEADIATMEKRGMPLGLTARHPLTGQDIPVWVANFVLMEYGSGALMAVPAHDQRDFEFAQKYGLPLKQVIAPADETRWDFNQGAYTEYGTLMDSAEFTGLTSTQAFNAVAAHLEALELGERKIQYRLRDWGVSRQRYWGTPIPIINCMNCGAVPVPDKDLPVILPEEVQFTGVVSPLKTMASFYKTTCPKCHEPAERETDTFDTFMESSWYYARFACKKQNKSMLDGRANYWLSVDQYVGGIEHAVLHLLYARFFHKLMRDEGLLNTDEPFLRLLSQGMVLNNGAKMSKSKGNVVDPQLLVDHYGADTVRLFMMFAAPPEQSLEWSDSGVEGAHRFLKRLWAYGYEVKDIIRKLNRLPKTNLLSMANWEKADAAQTEVFRQIYEILEQAKFDYERQQYNTVVSSCMKILNLLAKIPEADSDQIDIREIIIFKGFSILLRLLAPITPHITHQLWQDLNYEGIILNASWPRSSPIVFKVDTIELVVQVNGKLRSRVRVPHGANQEIIESRIVDDAKVQQAINGKLIKKIIIVPGKLANVVTGE</sequence>
<evidence type="ECO:0000313" key="15">
    <source>
        <dbReference type="EMBL" id="VVC76233.1"/>
    </source>
</evidence>
<evidence type="ECO:0000256" key="8">
    <source>
        <dbReference type="ARBA" id="ARBA00047469"/>
    </source>
</evidence>